<dbReference type="NCBIfam" id="NF007161">
    <property type="entry name" value="PRK09599.1"/>
    <property type="match status" value="1"/>
</dbReference>
<dbReference type="InterPro" id="IPR006114">
    <property type="entry name" value="6PGDH_C"/>
</dbReference>
<sequence length="341" mass="36493">MVGLGRMGMNMLERLARDGHTVYGFDTSPEKAAEVVKRGGVSVTDLGEAAAKFTQATRIFWIMVPQGKPVDDTIEKLKAVLSPGDIIIDGGNSYFKDTVRRGGELETAGLHYIDCGTSGGVWGLKEGYCLMMGGDEASVKIAEPIFKSLAPENGYVYTGASGSGHYVKMVHNGIEYGMLQSYGEGFDILHASEYKLDLTAIASAWRFGSVVRSWLLDLLVLAFKNDTNLEHIRGYVEDSGEGRWTIQEAIDHNVPAPVITASLFERFHSRENESFAAKVIASLRNEFGGHAVKSSDANLGDATGSGAATVNEGTSSSTADQIQPGDKASVAAEKIGARKTA</sequence>
<dbReference type="InterPro" id="IPR006184">
    <property type="entry name" value="6PGdom_BS"/>
</dbReference>
<feature type="region of interest" description="Disordered" evidence="4">
    <location>
        <begin position="294"/>
        <end position="341"/>
    </location>
</feature>
<evidence type="ECO:0000313" key="5">
    <source>
        <dbReference type="EMBL" id="BDI28171.1"/>
    </source>
</evidence>
<evidence type="ECO:0000256" key="1">
    <source>
        <dbReference type="ARBA" id="ARBA00008419"/>
    </source>
</evidence>
<evidence type="ECO:0000256" key="2">
    <source>
        <dbReference type="ARBA" id="ARBA00023002"/>
    </source>
</evidence>
<dbReference type="SMART" id="SM01350">
    <property type="entry name" value="6PGD"/>
    <property type="match status" value="1"/>
</dbReference>
<dbReference type="NCBIfam" id="TIGR00872">
    <property type="entry name" value="gnd_rel"/>
    <property type="match status" value="1"/>
</dbReference>
<gene>
    <name evidence="5" type="primary">gndA</name>
    <name evidence="5" type="ORF">CCAX7_002220</name>
</gene>
<name>A0A402CRY3_9BACT</name>
<reference evidence="5 6" key="1">
    <citation type="journal article" date="2019" name="Int. J. Syst. Evol. Microbiol.">
        <title>Capsulimonas corticalis gen. nov., sp. nov., an aerobic capsulated bacterium, of a novel bacterial order, Capsulimonadales ord. nov., of the class Armatimonadia of the phylum Armatimonadetes.</title>
        <authorList>
            <person name="Li J."/>
            <person name="Kudo C."/>
            <person name="Tonouchi A."/>
        </authorList>
    </citation>
    <scope>NUCLEOTIDE SEQUENCE [LARGE SCALE GENOMIC DNA]</scope>
    <source>
        <strain evidence="5 6">AX-7</strain>
    </source>
</reference>
<protein>
    <submittedName>
        <fullName evidence="5">6-phosphogluconate dehydrogenase</fullName>
    </submittedName>
</protein>
<dbReference type="Gene3D" id="3.40.50.720">
    <property type="entry name" value="NAD(P)-binding Rossmann-like Domain"/>
    <property type="match status" value="1"/>
</dbReference>
<dbReference type="FunCoup" id="A0A402CRY3">
    <property type="interactions" value="75"/>
</dbReference>
<keyword evidence="2" id="KW-0560">Oxidoreductase</keyword>
<dbReference type="GO" id="GO:0006098">
    <property type="term" value="P:pentose-phosphate shunt"/>
    <property type="evidence" value="ECO:0007669"/>
    <property type="project" value="InterPro"/>
</dbReference>
<keyword evidence="6" id="KW-1185">Reference proteome</keyword>
<dbReference type="InterPro" id="IPR006115">
    <property type="entry name" value="6PGDH_NADP-bd"/>
</dbReference>
<proteinExistence type="inferred from homology"/>
<keyword evidence="3" id="KW-0311">Gluconate utilization</keyword>
<dbReference type="Pfam" id="PF03446">
    <property type="entry name" value="NAD_binding_2"/>
    <property type="match status" value="1"/>
</dbReference>
<organism evidence="5 6">
    <name type="scientific">Capsulimonas corticalis</name>
    <dbReference type="NCBI Taxonomy" id="2219043"/>
    <lineage>
        <taxon>Bacteria</taxon>
        <taxon>Bacillati</taxon>
        <taxon>Armatimonadota</taxon>
        <taxon>Armatimonadia</taxon>
        <taxon>Capsulimonadales</taxon>
        <taxon>Capsulimonadaceae</taxon>
        <taxon>Capsulimonas</taxon>
    </lineage>
</organism>
<dbReference type="Proteomes" id="UP000287394">
    <property type="component" value="Chromosome"/>
</dbReference>
<evidence type="ECO:0000256" key="3">
    <source>
        <dbReference type="ARBA" id="ARBA00023064"/>
    </source>
</evidence>
<dbReference type="InterPro" id="IPR006183">
    <property type="entry name" value="Pgluconate_DH"/>
</dbReference>
<dbReference type="GO" id="GO:0050661">
    <property type="term" value="F:NADP binding"/>
    <property type="evidence" value="ECO:0007669"/>
    <property type="project" value="InterPro"/>
</dbReference>
<accession>A0A402CRY3</accession>
<dbReference type="InterPro" id="IPR013328">
    <property type="entry name" value="6PGD_dom2"/>
</dbReference>
<dbReference type="InterPro" id="IPR036291">
    <property type="entry name" value="NAD(P)-bd_dom_sf"/>
</dbReference>
<evidence type="ECO:0000313" key="6">
    <source>
        <dbReference type="Proteomes" id="UP000287394"/>
    </source>
</evidence>
<dbReference type="InterPro" id="IPR008927">
    <property type="entry name" value="6-PGluconate_DH-like_C_sf"/>
</dbReference>
<dbReference type="SUPFAM" id="SSF51735">
    <property type="entry name" value="NAD(P)-binding Rossmann-fold domains"/>
    <property type="match status" value="1"/>
</dbReference>
<dbReference type="SUPFAM" id="SSF48179">
    <property type="entry name" value="6-phosphogluconate dehydrogenase C-terminal domain-like"/>
    <property type="match status" value="1"/>
</dbReference>
<dbReference type="GO" id="GO:0004616">
    <property type="term" value="F:phosphogluconate dehydrogenase (decarboxylating) activity"/>
    <property type="evidence" value="ECO:0007669"/>
    <property type="project" value="InterPro"/>
</dbReference>
<dbReference type="AlphaFoldDB" id="A0A402CRY3"/>
<dbReference type="InterPro" id="IPR004849">
    <property type="entry name" value="6DGDH_YqeC"/>
</dbReference>
<dbReference type="Gene3D" id="1.10.1040.10">
    <property type="entry name" value="N-(1-d-carboxylethyl)-l-norvaline Dehydrogenase, domain 2"/>
    <property type="match status" value="1"/>
</dbReference>
<dbReference type="GO" id="GO:0019521">
    <property type="term" value="P:D-gluconate metabolic process"/>
    <property type="evidence" value="ECO:0007669"/>
    <property type="project" value="UniProtKB-KW"/>
</dbReference>
<dbReference type="EMBL" id="AP025739">
    <property type="protein sequence ID" value="BDI28171.1"/>
    <property type="molecule type" value="Genomic_DNA"/>
</dbReference>
<dbReference type="Pfam" id="PF00393">
    <property type="entry name" value="6PGD"/>
    <property type="match status" value="1"/>
</dbReference>
<dbReference type="PANTHER" id="PTHR11811">
    <property type="entry name" value="6-PHOSPHOGLUCONATE DEHYDROGENASE"/>
    <property type="match status" value="1"/>
</dbReference>
<dbReference type="PRINTS" id="PR00076">
    <property type="entry name" value="6PGDHDRGNASE"/>
</dbReference>
<evidence type="ECO:0000256" key="4">
    <source>
        <dbReference type="SAM" id="MobiDB-lite"/>
    </source>
</evidence>
<feature type="compositionally biased region" description="Polar residues" evidence="4">
    <location>
        <begin position="306"/>
        <end position="321"/>
    </location>
</feature>
<dbReference type="KEGG" id="ccot:CCAX7_002220"/>
<dbReference type="PROSITE" id="PS00461">
    <property type="entry name" value="6PGD"/>
    <property type="match status" value="1"/>
</dbReference>
<comment type="similarity">
    <text evidence="1">Belongs to the 6-phosphogluconate dehydrogenase family.</text>
</comment>